<protein>
    <recommendedName>
        <fullName evidence="5">Transmembrane protein</fullName>
    </recommendedName>
</protein>
<feature type="region of interest" description="Disordered" evidence="1">
    <location>
        <begin position="37"/>
        <end position="57"/>
    </location>
</feature>
<reference evidence="3 4" key="1">
    <citation type="submission" date="2024-01" db="EMBL/GenBank/DDBJ databases">
        <title>The diversity of rhizobia nodulating Mimosa spp. in eleven states of Brazil covering several biomes is determined by host plant, location, and edaphic factors.</title>
        <authorList>
            <person name="Rouws L."/>
            <person name="Barauna A."/>
            <person name="Beukes C."/>
            <person name="De Faria S.M."/>
            <person name="Gross E."/>
            <person name="Dos Reis Junior F.B."/>
            <person name="Simon M."/>
            <person name="Maluk M."/>
            <person name="Odee D.W."/>
            <person name="Kenicer G."/>
            <person name="Young J.P.W."/>
            <person name="Reis V.M."/>
            <person name="Zilli J."/>
            <person name="James E.K."/>
        </authorList>
    </citation>
    <scope>NUCLEOTIDE SEQUENCE [LARGE SCALE GENOMIC DNA]</scope>
    <source>
        <strain evidence="3 4">JPY530</strain>
    </source>
</reference>
<keyword evidence="4" id="KW-1185">Reference proteome</keyword>
<evidence type="ECO:0000313" key="3">
    <source>
        <dbReference type="EMBL" id="MEM5345839.1"/>
    </source>
</evidence>
<gene>
    <name evidence="3" type="ORF">V4C56_40235</name>
</gene>
<sequence>MSDLFDEYPMLIFALESLLALFLLIFIVVWTASGKKKNAARQKQDAKQIRPQQQPRR</sequence>
<feature type="transmembrane region" description="Helical" evidence="2">
    <location>
        <begin position="12"/>
        <end position="33"/>
    </location>
</feature>
<evidence type="ECO:0000256" key="1">
    <source>
        <dbReference type="SAM" id="MobiDB-lite"/>
    </source>
</evidence>
<keyword evidence="2" id="KW-0812">Transmembrane</keyword>
<evidence type="ECO:0000313" key="4">
    <source>
        <dbReference type="Proteomes" id="UP001481677"/>
    </source>
</evidence>
<dbReference type="EMBL" id="JAZHGA010000056">
    <property type="protein sequence ID" value="MEM5345839.1"/>
    <property type="molecule type" value="Genomic_DNA"/>
</dbReference>
<keyword evidence="2" id="KW-1133">Transmembrane helix</keyword>
<keyword evidence="2" id="KW-0472">Membrane</keyword>
<organism evidence="3 4">
    <name type="scientific">Paraburkholderia azotifigens</name>
    <dbReference type="NCBI Taxonomy" id="2057004"/>
    <lineage>
        <taxon>Bacteria</taxon>
        <taxon>Pseudomonadati</taxon>
        <taxon>Pseudomonadota</taxon>
        <taxon>Betaproteobacteria</taxon>
        <taxon>Burkholderiales</taxon>
        <taxon>Burkholderiaceae</taxon>
        <taxon>Paraburkholderia</taxon>
    </lineage>
</organism>
<accession>A0ABU9RFM6</accession>
<dbReference type="RefSeq" id="WP_342959704.1">
    <property type="nucleotide sequence ID" value="NZ_JAZHFZ010000057.1"/>
</dbReference>
<evidence type="ECO:0000256" key="2">
    <source>
        <dbReference type="SAM" id="Phobius"/>
    </source>
</evidence>
<dbReference type="Proteomes" id="UP001481677">
    <property type="component" value="Unassembled WGS sequence"/>
</dbReference>
<name>A0ABU9RFM6_9BURK</name>
<comment type="caution">
    <text evidence="3">The sequence shown here is derived from an EMBL/GenBank/DDBJ whole genome shotgun (WGS) entry which is preliminary data.</text>
</comment>
<evidence type="ECO:0008006" key="5">
    <source>
        <dbReference type="Google" id="ProtNLM"/>
    </source>
</evidence>
<proteinExistence type="predicted"/>